<feature type="transmembrane region" description="Helical" evidence="14">
    <location>
        <begin position="103"/>
        <end position="124"/>
    </location>
</feature>
<dbReference type="SUPFAM" id="SSF48452">
    <property type="entry name" value="TPR-like"/>
    <property type="match status" value="2"/>
</dbReference>
<keyword evidence="7 14" id="KW-0812">Transmembrane</keyword>
<comment type="pathway">
    <text evidence="3">Protein modification; protein glycosylation.</text>
</comment>
<protein>
    <recommendedName>
        <fullName evidence="5">dolichyl-phosphate-mannose--protein mannosyltransferase</fullName>
        <ecNumber evidence="5">2.4.1.109</ecNumber>
    </recommendedName>
</protein>
<evidence type="ECO:0000313" key="16">
    <source>
        <dbReference type="EMBL" id="ETV83012.1"/>
    </source>
</evidence>
<organism evidence="16">
    <name type="scientific">Aphanomyces astaci</name>
    <name type="common">Crayfish plague agent</name>
    <dbReference type="NCBI Taxonomy" id="112090"/>
    <lineage>
        <taxon>Eukaryota</taxon>
        <taxon>Sar</taxon>
        <taxon>Stramenopiles</taxon>
        <taxon>Oomycota</taxon>
        <taxon>Saprolegniomycetes</taxon>
        <taxon>Saprolegniales</taxon>
        <taxon>Verrucalvaceae</taxon>
        <taxon>Aphanomyces</taxon>
    </lineage>
</organism>
<dbReference type="SMART" id="SM00028">
    <property type="entry name" value="TPR"/>
    <property type="match status" value="4"/>
</dbReference>
<feature type="transmembrane region" description="Helical" evidence="14">
    <location>
        <begin position="195"/>
        <end position="221"/>
    </location>
</feature>
<keyword evidence="8" id="KW-0677">Repeat</keyword>
<dbReference type="VEuPathDB" id="FungiDB:H257_04760"/>
<feature type="transmembrane region" description="Helical" evidence="14">
    <location>
        <begin position="331"/>
        <end position="348"/>
    </location>
</feature>
<accession>W4GTH1</accession>
<evidence type="ECO:0000256" key="14">
    <source>
        <dbReference type="SAM" id="Phobius"/>
    </source>
</evidence>
<dbReference type="Pfam" id="PF13181">
    <property type="entry name" value="TPR_8"/>
    <property type="match status" value="1"/>
</dbReference>
<keyword evidence="9 13" id="KW-0802">TPR repeat</keyword>
<keyword evidence="12 14" id="KW-0472">Membrane</keyword>
<dbReference type="EMBL" id="KI913121">
    <property type="protein sequence ID" value="ETV83012.1"/>
    <property type="molecule type" value="Genomic_DNA"/>
</dbReference>
<dbReference type="InterPro" id="IPR011990">
    <property type="entry name" value="TPR-like_helical_dom_sf"/>
</dbReference>
<keyword evidence="10" id="KW-0256">Endoplasmic reticulum</keyword>
<evidence type="ECO:0000256" key="6">
    <source>
        <dbReference type="ARBA" id="ARBA00022679"/>
    </source>
</evidence>
<evidence type="ECO:0000256" key="12">
    <source>
        <dbReference type="ARBA" id="ARBA00023136"/>
    </source>
</evidence>
<evidence type="ECO:0000259" key="15">
    <source>
        <dbReference type="Pfam" id="PF08409"/>
    </source>
</evidence>
<name>W4GTH1_APHAT</name>
<dbReference type="GO" id="GO:0004169">
    <property type="term" value="F:dolichyl-phosphate-mannose-protein mannosyltransferase activity"/>
    <property type="evidence" value="ECO:0007669"/>
    <property type="project" value="UniProtKB-EC"/>
</dbReference>
<dbReference type="InterPro" id="IPR052346">
    <property type="entry name" value="O-mannosyl-transferase_TMTC"/>
</dbReference>
<dbReference type="Pfam" id="PF08409">
    <property type="entry name" value="TMTC_DUF1736"/>
    <property type="match status" value="1"/>
</dbReference>
<evidence type="ECO:0000256" key="1">
    <source>
        <dbReference type="ARBA" id="ARBA00004141"/>
    </source>
</evidence>
<feature type="transmembrane region" description="Helical" evidence="14">
    <location>
        <begin position="383"/>
        <end position="399"/>
    </location>
</feature>
<dbReference type="InterPro" id="IPR019734">
    <property type="entry name" value="TPR_rpt"/>
</dbReference>
<gene>
    <name evidence="16" type="ORF">H257_04760</name>
</gene>
<dbReference type="STRING" id="112090.W4GTH1"/>
<dbReference type="AlphaFoldDB" id="W4GTH1"/>
<dbReference type="GeneID" id="20806756"/>
<dbReference type="EC" id="2.4.1.109" evidence="5"/>
<dbReference type="PANTHER" id="PTHR44227:SF3">
    <property type="entry name" value="PROTEIN O-MANNOSYL-TRANSFERASE TMTC4"/>
    <property type="match status" value="1"/>
</dbReference>
<proteinExistence type="inferred from homology"/>
<dbReference type="RefSeq" id="XP_009827683.1">
    <property type="nucleotide sequence ID" value="XM_009829381.1"/>
</dbReference>
<comment type="similarity">
    <text evidence="4">Belongs to the TMTC family.</text>
</comment>
<dbReference type="UniPathway" id="UPA00378"/>
<evidence type="ECO:0000256" key="4">
    <source>
        <dbReference type="ARBA" id="ARBA00007882"/>
    </source>
</evidence>
<evidence type="ECO:0000256" key="7">
    <source>
        <dbReference type="ARBA" id="ARBA00022692"/>
    </source>
</evidence>
<evidence type="ECO:0000256" key="11">
    <source>
        <dbReference type="ARBA" id="ARBA00022989"/>
    </source>
</evidence>
<feature type="repeat" description="TPR" evidence="13">
    <location>
        <begin position="684"/>
        <end position="717"/>
    </location>
</feature>
<evidence type="ECO:0000256" key="9">
    <source>
        <dbReference type="ARBA" id="ARBA00022803"/>
    </source>
</evidence>
<dbReference type="OrthoDB" id="66906at2759"/>
<feature type="transmembrane region" description="Helical" evidence="14">
    <location>
        <begin position="12"/>
        <end position="31"/>
    </location>
</feature>
<feature type="domain" description="DUF1736" evidence="15">
    <location>
        <begin position="270"/>
        <end position="337"/>
    </location>
</feature>
<dbReference type="Gene3D" id="1.25.40.10">
    <property type="entry name" value="Tetratricopeptide repeat domain"/>
    <property type="match status" value="1"/>
</dbReference>
<dbReference type="GO" id="GO:0005783">
    <property type="term" value="C:endoplasmic reticulum"/>
    <property type="evidence" value="ECO:0007669"/>
    <property type="project" value="UniProtKB-SubCell"/>
</dbReference>
<evidence type="ECO:0000256" key="10">
    <source>
        <dbReference type="ARBA" id="ARBA00022824"/>
    </source>
</evidence>
<dbReference type="PROSITE" id="PS50005">
    <property type="entry name" value="TPR"/>
    <property type="match status" value="1"/>
</dbReference>
<evidence type="ECO:0000256" key="8">
    <source>
        <dbReference type="ARBA" id="ARBA00022737"/>
    </source>
</evidence>
<feature type="transmembrane region" description="Helical" evidence="14">
    <location>
        <begin position="354"/>
        <end position="376"/>
    </location>
</feature>
<comment type="subcellular location">
    <subcellularLocation>
        <location evidence="2">Endoplasmic reticulum</location>
    </subcellularLocation>
    <subcellularLocation>
        <location evidence="1">Membrane</location>
        <topology evidence="1">Multi-pass membrane protein</topology>
    </subcellularLocation>
</comment>
<reference evidence="16" key="1">
    <citation type="submission" date="2013-12" db="EMBL/GenBank/DDBJ databases">
        <title>The Genome Sequence of Aphanomyces astaci APO3.</title>
        <authorList>
            <consortium name="The Broad Institute Genomics Platform"/>
            <person name="Russ C."/>
            <person name="Tyler B."/>
            <person name="van West P."/>
            <person name="Dieguez-Uribeondo J."/>
            <person name="Young S.K."/>
            <person name="Zeng Q."/>
            <person name="Gargeya S."/>
            <person name="Fitzgerald M."/>
            <person name="Abouelleil A."/>
            <person name="Alvarado L."/>
            <person name="Chapman S.B."/>
            <person name="Gainer-Dewar J."/>
            <person name="Goldberg J."/>
            <person name="Griggs A."/>
            <person name="Gujja S."/>
            <person name="Hansen M."/>
            <person name="Howarth C."/>
            <person name="Imamovic A."/>
            <person name="Ireland A."/>
            <person name="Larimer J."/>
            <person name="McCowan C."/>
            <person name="Murphy C."/>
            <person name="Pearson M."/>
            <person name="Poon T.W."/>
            <person name="Priest M."/>
            <person name="Roberts A."/>
            <person name="Saif S."/>
            <person name="Shea T."/>
            <person name="Sykes S."/>
            <person name="Wortman J."/>
            <person name="Nusbaum C."/>
            <person name="Birren B."/>
        </authorList>
    </citation>
    <scope>NUCLEOTIDE SEQUENCE [LARGE SCALE GENOMIC DNA]</scope>
    <source>
        <strain evidence="16">APO3</strain>
    </source>
</reference>
<evidence type="ECO:0000256" key="5">
    <source>
        <dbReference type="ARBA" id="ARBA00012839"/>
    </source>
</evidence>
<dbReference type="GO" id="GO:0030968">
    <property type="term" value="P:endoplasmic reticulum unfolded protein response"/>
    <property type="evidence" value="ECO:0007669"/>
    <property type="project" value="TreeGrafter"/>
</dbReference>
<keyword evidence="6" id="KW-0808">Transferase</keyword>
<keyword evidence="11 14" id="KW-1133">Transmembrane helix</keyword>
<dbReference type="PANTHER" id="PTHR44227">
    <property type="match status" value="1"/>
</dbReference>
<evidence type="ECO:0000256" key="2">
    <source>
        <dbReference type="ARBA" id="ARBA00004240"/>
    </source>
</evidence>
<sequence>MKGSPSATLSPLWQGTVPLLCVALLAFAVFANTLSCGFVWDDRAAILTNRDIRTDDNTTAVGDLFVHDFWGTPISSASSHKSFRPITVLTFRLNYAVGGFDPWGYHLLNVVLHSITSALVVVVGRRVMSIAPSSSQVHRAPVLAGLLFAVHPIHCDSVASVVGRADVLCTLVSLVAFTCYDTAISDRTTTKWMHFILSIGLIVLATLCKELGATTLGMLVVLDLLQSYRLSTQELLASPTLGRLAVLVAFGTTAIAGRILLNGPHMLYPWTEMENDISLLPFGTSKVLTIAHTHAWYLYKMAWPQYLSYDYGFRTIPIVHSMLDPRNISTAIAYTCVVTLVFASAWHSRTSPSLLLMASFALFPFVPAANVLFPVGTIVAERLLYFPSVGVCLLAGYTLDTALHRGSQRQQVALVGIATTLLIVATARTLCRNRDWTDEVALFEASVKVAPWSTKVLSNLSKVLLNSDAPRAAAYLERALHVLPHYSIGHFNLGLAYVNMGKSLHCMDSLLKAIDVDHSLASYSYLGKYLFEFYATNQHDKFRTDQPTHALATATKLLDFTLSHHHNLPTIVFTRGLIAYYADDFAAALPYFERTLEENARVRRRGYDLEELVAPCSVYNMYALAAQNAGDNVRAGLIFDEGLNDGVECMELYNNAGVWHKTNGNLVKAAELYAVAIDRFPRHGALLTNAGFLAETMGNRLDAIHYYLKALELDPTNDQIQTNFYNLQAKLAVPDVDSELAPMPLEAS</sequence>
<dbReference type="GO" id="GO:0016020">
    <property type="term" value="C:membrane"/>
    <property type="evidence" value="ECO:0007669"/>
    <property type="project" value="UniProtKB-SubCell"/>
</dbReference>
<feature type="transmembrane region" description="Helical" evidence="14">
    <location>
        <begin position="241"/>
        <end position="261"/>
    </location>
</feature>
<feature type="transmembrane region" description="Helical" evidence="14">
    <location>
        <begin position="411"/>
        <end position="431"/>
    </location>
</feature>
<evidence type="ECO:0000256" key="13">
    <source>
        <dbReference type="PROSITE-ProRule" id="PRU00339"/>
    </source>
</evidence>
<dbReference type="InterPro" id="IPR013618">
    <property type="entry name" value="TMTC_DUF1736"/>
</dbReference>
<evidence type="ECO:0000256" key="3">
    <source>
        <dbReference type="ARBA" id="ARBA00004922"/>
    </source>
</evidence>